<dbReference type="CDD" id="cd01038">
    <property type="entry name" value="Endonuclease_DUF559"/>
    <property type="match status" value="1"/>
</dbReference>
<feature type="region of interest" description="Disordered" evidence="1">
    <location>
        <begin position="109"/>
        <end position="155"/>
    </location>
</feature>
<protein>
    <submittedName>
        <fullName evidence="3">Endonuclease domain-containing protein</fullName>
    </submittedName>
</protein>
<evidence type="ECO:0000256" key="1">
    <source>
        <dbReference type="SAM" id="MobiDB-lite"/>
    </source>
</evidence>
<evidence type="ECO:0000313" key="4">
    <source>
        <dbReference type="Proteomes" id="UP000595460"/>
    </source>
</evidence>
<dbReference type="Pfam" id="PF04480">
    <property type="entry name" value="DUF559"/>
    <property type="match status" value="1"/>
</dbReference>
<name>A0ABX7BWS8_9HYPH</name>
<evidence type="ECO:0000259" key="2">
    <source>
        <dbReference type="Pfam" id="PF04480"/>
    </source>
</evidence>
<reference evidence="3 4" key="1">
    <citation type="submission" date="2021-01" db="EMBL/GenBank/DDBJ databases">
        <title>Genome seq and assembly of Devosia sp. G19.</title>
        <authorList>
            <person name="Chhetri G."/>
        </authorList>
    </citation>
    <scope>NUCLEOTIDE SEQUENCE [LARGE SCALE GENOMIC DNA]</scope>
    <source>
        <strain evidence="3 4">G19</strain>
    </source>
</reference>
<dbReference type="RefSeq" id="WP_201658027.1">
    <property type="nucleotide sequence ID" value="NZ_CP068047.1"/>
</dbReference>
<dbReference type="InterPro" id="IPR007569">
    <property type="entry name" value="DUF559"/>
</dbReference>
<dbReference type="InterPro" id="IPR047216">
    <property type="entry name" value="Endonuclease_DUF559_bact"/>
</dbReference>
<dbReference type="Gene3D" id="3.40.960.10">
    <property type="entry name" value="VSR Endonuclease"/>
    <property type="match status" value="1"/>
</dbReference>
<dbReference type="PANTHER" id="PTHR38590:SF1">
    <property type="entry name" value="BLL0828 PROTEIN"/>
    <property type="match status" value="1"/>
</dbReference>
<feature type="compositionally biased region" description="Polar residues" evidence="1">
    <location>
        <begin position="135"/>
        <end position="146"/>
    </location>
</feature>
<dbReference type="GO" id="GO:0004519">
    <property type="term" value="F:endonuclease activity"/>
    <property type="evidence" value="ECO:0007669"/>
    <property type="project" value="UniProtKB-KW"/>
</dbReference>
<keyword evidence="3" id="KW-0255">Endonuclease</keyword>
<dbReference type="PANTHER" id="PTHR38590">
    <property type="entry name" value="BLL0828 PROTEIN"/>
    <property type="match status" value="1"/>
</dbReference>
<dbReference type="SUPFAM" id="SSF52980">
    <property type="entry name" value="Restriction endonuclease-like"/>
    <property type="match status" value="1"/>
</dbReference>
<keyword evidence="4" id="KW-1185">Reference proteome</keyword>
<proteinExistence type="predicted"/>
<organism evidence="3 4">
    <name type="scientific">Devosia oryziradicis</name>
    <dbReference type="NCBI Taxonomy" id="2801335"/>
    <lineage>
        <taxon>Bacteria</taxon>
        <taxon>Pseudomonadati</taxon>
        <taxon>Pseudomonadota</taxon>
        <taxon>Alphaproteobacteria</taxon>
        <taxon>Hyphomicrobiales</taxon>
        <taxon>Devosiaceae</taxon>
        <taxon>Devosia</taxon>
    </lineage>
</organism>
<feature type="domain" description="DUF559" evidence="2">
    <location>
        <begin position="3"/>
        <end position="105"/>
    </location>
</feature>
<gene>
    <name evidence="3" type="ORF">JI749_01855</name>
</gene>
<keyword evidence="3" id="KW-0378">Hydrolase</keyword>
<keyword evidence="3" id="KW-0540">Nuclease</keyword>
<dbReference type="InterPro" id="IPR011335">
    <property type="entry name" value="Restrct_endonuc-II-like"/>
</dbReference>
<dbReference type="EMBL" id="CP068047">
    <property type="protein sequence ID" value="QQR36408.1"/>
    <property type="molecule type" value="Genomic_DNA"/>
</dbReference>
<dbReference type="Proteomes" id="UP000595460">
    <property type="component" value="Chromosome"/>
</dbReference>
<accession>A0ABX7BWS8</accession>
<sequence>MSQRPRQLRQNATDAESHLWSALRNRGLAQRKFVRQLQVGSYIADFACRELGLIIEVDGGQHAETASDEVRTAYLNAQGYSVLRFWNNEVLENLDGVASAILSAIEGSPLTRPPLRSGHPLPDGERNRRHPRRSVFTSPSTGSIHSSPHWGEVAA</sequence>
<evidence type="ECO:0000313" key="3">
    <source>
        <dbReference type="EMBL" id="QQR36408.1"/>
    </source>
</evidence>